<evidence type="ECO:0000256" key="8">
    <source>
        <dbReference type="ARBA" id="ARBA00022516"/>
    </source>
</evidence>
<feature type="transmembrane region" description="Helical" evidence="20">
    <location>
        <begin position="220"/>
        <end position="238"/>
    </location>
</feature>
<keyword evidence="8 19" id="KW-0444">Lipid biosynthesis</keyword>
<evidence type="ECO:0000256" key="3">
    <source>
        <dbReference type="ARBA" id="ARBA00004429"/>
    </source>
</evidence>
<evidence type="ECO:0000256" key="20">
    <source>
        <dbReference type="SAM" id="Phobius"/>
    </source>
</evidence>
<feature type="transmembrane region" description="Helical" evidence="20">
    <location>
        <begin position="159"/>
        <end position="179"/>
    </location>
</feature>
<evidence type="ECO:0000256" key="5">
    <source>
        <dbReference type="ARBA" id="ARBA00013195"/>
    </source>
</evidence>
<dbReference type="Gene3D" id="1.20.120.1760">
    <property type="match status" value="1"/>
</dbReference>
<dbReference type="OrthoDB" id="350520at2"/>
<keyword evidence="13 19" id="KW-0443">Lipid metabolism</keyword>
<evidence type="ECO:0000256" key="4">
    <source>
        <dbReference type="ARBA" id="ARBA00010441"/>
    </source>
</evidence>
<reference evidence="21" key="2">
    <citation type="submission" date="2014-09" db="EMBL/GenBank/DDBJ databases">
        <authorList>
            <person name="GOMEZ-VALERO Laura"/>
        </authorList>
    </citation>
    <scope>NUCLEOTIDE SEQUENCE</scope>
    <source>
        <strain evidence="21">ATCC33218</strain>
    </source>
</reference>
<name>A0A098GE59_LEGMI</name>
<comment type="catalytic activity">
    <reaction evidence="1 19">
        <text>a CDP-1,2-diacyl-sn-glycerol + choline = a 1,2-diacyl-sn-glycero-3-phosphocholine + CMP + H(+)</text>
        <dbReference type="Rhea" id="RHEA:14597"/>
        <dbReference type="ChEBI" id="CHEBI:15354"/>
        <dbReference type="ChEBI" id="CHEBI:15378"/>
        <dbReference type="ChEBI" id="CHEBI:57643"/>
        <dbReference type="ChEBI" id="CHEBI:58332"/>
        <dbReference type="ChEBI" id="CHEBI:60377"/>
        <dbReference type="EC" id="2.7.8.24"/>
    </reaction>
</comment>
<reference evidence="23" key="1">
    <citation type="submission" date="2014-09" db="EMBL/GenBank/DDBJ databases">
        <authorList>
            <person name="Gomez-Valero L."/>
        </authorList>
    </citation>
    <scope>NUCLEOTIDE SEQUENCE [LARGE SCALE GENOMIC DNA]</scope>
    <source>
        <strain evidence="23">ATCC33218</strain>
    </source>
</reference>
<evidence type="ECO:0000256" key="1">
    <source>
        <dbReference type="ARBA" id="ARBA00000958"/>
    </source>
</evidence>
<gene>
    <name evidence="21" type="ORF">LMI_1459</name>
    <name evidence="22" type="ORF">SAMN02982997_00882</name>
</gene>
<dbReference type="Proteomes" id="UP000182998">
    <property type="component" value="Unassembled WGS sequence"/>
</dbReference>
<keyword evidence="24" id="KW-1185">Reference proteome</keyword>
<keyword evidence="17 19" id="KW-1208">Phospholipid metabolism</keyword>
<keyword evidence="10 19" id="KW-0808">Transferase</keyword>
<feature type="transmembrane region" description="Helical" evidence="20">
    <location>
        <begin position="191"/>
        <end position="214"/>
    </location>
</feature>
<evidence type="ECO:0000313" key="23">
    <source>
        <dbReference type="Proteomes" id="UP000032414"/>
    </source>
</evidence>
<dbReference type="EMBL" id="LN614830">
    <property type="protein sequence ID" value="CEG60764.1"/>
    <property type="molecule type" value="Genomic_DNA"/>
</dbReference>
<dbReference type="STRING" id="451.B6N58_08275"/>
<keyword evidence="15 19" id="KW-0594">Phospholipid biosynthesis</keyword>
<reference evidence="22 24" key="3">
    <citation type="submission" date="2016-10" db="EMBL/GenBank/DDBJ databases">
        <authorList>
            <person name="Varghese N."/>
            <person name="Submissions S."/>
        </authorList>
    </citation>
    <scope>NUCLEOTIDE SEQUENCE [LARGE SCALE GENOMIC DNA]</scope>
    <source>
        <strain evidence="22 24">ATCC 33218</strain>
    </source>
</reference>
<evidence type="ECO:0000256" key="15">
    <source>
        <dbReference type="ARBA" id="ARBA00023209"/>
    </source>
</evidence>
<dbReference type="InterPro" id="IPR000462">
    <property type="entry name" value="CDP-OH_P_trans"/>
</dbReference>
<dbReference type="GO" id="GO:0050520">
    <property type="term" value="F:phosphatidylcholine synthase activity"/>
    <property type="evidence" value="ECO:0007669"/>
    <property type="project" value="UniProtKB-EC"/>
</dbReference>
<evidence type="ECO:0000256" key="18">
    <source>
        <dbReference type="ARBA" id="ARBA00033321"/>
    </source>
</evidence>
<dbReference type="NCBIfam" id="NF045886">
    <property type="entry name" value="PhCholSynLeg"/>
    <property type="match status" value="1"/>
</dbReference>
<dbReference type="PROSITE" id="PS51257">
    <property type="entry name" value="PROKAR_LIPOPROTEIN"/>
    <property type="match status" value="1"/>
</dbReference>
<feature type="transmembrane region" description="Helical" evidence="20">
    <location>
        <begin position="134"/>
        <end position="153"/>
    </location>
</feature>
<dbReference type="HOGENOM" id="CLU_086279_0_0_6"/>
<evidence type="ECO:0000256" key="12">
    <source>
        <dbReference type="ARBA" id="ARBA00022989"/>
    </source>
</evidence>
<evidence type="ECO:0000256" key="6">
    <source>
        <dbReference type="ARBA" id="ARBA00015623"/>
    </source>
</evidence>
<keyword evidence="16 19" id="KW-0464">Manganese</keyword>
<dbReference type="GO" id="GO:0005886">
    <property type="term" value="C:plasma membrane"/>
    <property type="evidence" value="ECO:0007669"/>
    <property type="project" value="UniProtKB-SubCell"/>
</dbReference>
<dbReference type="AlphaFoldDB" id="A0A098GE59"/>
<dbReference type="PIRSF" id="PIRSF000851">
    <property type="entry name" value="PcS"/>
    <property type="match status" value="1"/>
</dbReference>
<evidence type="ECO:0000256" key="7">
    <source>
        <dbReference type="ARBA" id="ARBA00022475"/>
    </source>
</evidence>
<feature type="transmembrane region" description="Helical" evidence="20">
    <location>
        <begin position="105"/>
        <end position="122"/>
    </location>
</feature>
<feature type="transmembrane region" description="Helical" evidence="20">
    <location>
        <begin position="79"/>
        <end position="99"/>
    </location>
</feature>
<feature type="transmembrane region" description="Helical" evidence="20">
    <location>
        <begin position="12"/>
        <end position="35"/>
    </location>
</feature>
<dbReference type="EMBL" id="FMVN01000004">
    <property type="protein sequence ID" value="SCY12530.1"/>
    <property type="molecule type" value="Genomic_DNA"/>
</dbReference>
<dbReference type="EC" id="2.7.8.24" evidence="5 19"/>
<keyword evidence="11 20" id="KW-0812">Transmembrane</keyword>
<dbReference type="Proteomes" id="UP000032414">
    <property type="component" value="Chromosome I"/>
</dbReference>
<comment type="subcellular location">
    <subcellularLocation>
        <location evidence="3 19">Cell inner membrane</location>
        <topology evidence="3 19">Multi-pass membrane protein</topology>
    </subcellularLocation>
</comment>
<keyword evidence="7 19" id="KW-1003">Cell membrane</keyword>
<keyword evidence="14 19" id="KW-0472">Membrane</keyword>
<dbReference type="InterPro" id="IPR026027">
    <property type="entry name" value="PcS"/>
</dbReference>
<evidence type="ECO:0000256" key="9">
    <source>
        <dbReference type="ARBA" id="ARBA00022519"/>
    </source>
</evidence>
<evidence type="ECO:0000256" key="14">
    <source>
        <dbReference type="ARBA" id="ARBA00023136"/>
    </source>
</evidence>
<evidence type="ECO:0000313" key="21">
    <source>
        <dbReference type="EMBL" id="CEG60764.1"/>
    </source>
</evidence>
<dbReference type="PATRIC" id="fig|451.8.peg.2174"/>
<evidence type="ECO:0000313" key="24">
    <source>
        <dbReference type="Proteomes" id="UP000182998"/>
    </source>
</evidence>
<evidence type="ECO:0000256" key="19">
    <source>
        <dbReference type="PIRNR" id="PIRNR000851"/>
    </source>
</evidence>
<evidence type="ECO:0000256" key="17">
    <source>
        <dbReference type="ARBA" id="ARBA00023264"/>
    </source>
</evidence>
<sequence>MTKKKLGYPPAHYLVAWAVHAFTASAACFGILTLIEIYQHNYVQALWFMGIAVFIDAVDGSLARLVGVKSVLPNIDGTLLDNIVDYLNYVITPCFFLFVKPDMLPPSYLLFIIVAIVITSAYQFCQADAKTTDHFFKGFPCYWNIAVFYMFIFDTSMSTNAWILSILCVLIFVPVKYVYPSRLDYLTESKFLKVVMHSFSATYGVSSAVILWSYPNIESLWLVLSIGYVVIYLTLSVYRTYSPMIKSRIAANKE</sequence>
<organism evidence="21 23">
    <name type="scientific">Legionella micdadei</name>
    <name type="common">Tatlockia micdadei</name>
    <dbReference type="NCBI Taxonomy" id="451"/>
    <lineage>
        <taxon>Bacteria</taxon>
        <taxon>Pseudomonadati</taxon>
        <taxon>Pseudomonadota</taxon>
        <taxon>Gammaproteobacteria</taxon>
        <taxon>Legionellales</taxon>
        <taxon>Legionellaceae</taxon>
        <taxon>Legionella</taxon>
    </lineage>
</organism>
<dbReference type="RefSeq" id="WP_045099117.1">
    <property type="nucleotide sequence ID" value="NZ_CP020614.1"/>
</dbReference>
<protein>
    <recommendedName>
        <fullName evidence="6 19">Phosphatidylcholine synthase</fullName>
        <shortName evidence="19">PC synthase</shortName>
        <shortName evidence="19">PCS</shortName>
        <ecNumber evidence="5 19">2.7.8.24</ecNumber>
    </recommendedName>
    <alternativeName>
        <fullName evidence="18 19">CDP-diglyceride-choline O-phosphatidyltransferase</fullName>
    </alternativeName>
</protein>
<keyword evidence="9 19" id="KW-0997">Cell inner membrane</keyword>
<comment type="similarity">
    <text evidence="4 19">Belongs to the CDP-alcohol phosphatidyltransferase class-I family.</text>
</comment>
<dbReference type="InterPro" id="IPR043130">
    <property type="entry name" value="CDP-OH_PTrfase_TM_dom"/>
</dbReference>
<dbReference type="KEGG" id="tmc:LMI_1459"/>
<evidence type="ECO:0000256" key="11">
    <source>
        <dbReference type="ARBA" id="ARBA00022692"/>
    </source>
</evidence>
<dbReference type="Pfam" id="PF01066">
    <property type="entry name" value="CDP-OH_P_transf"/>
    <property type="match status" value="1"/>
</dbReference>
<evidence type="ECO:0000256" key="13">
    <source>
        <dbReference type="ARBA" id="ARBA00023098"/>
    </source>
</evidence>
<evidence type="ECO:0000256" key="2">
    <source>
        <dbReference type="ARBA" id="ARBA00001936"/>
    </source>
</evidence>
<keyword evidence="12 20" id="KW-1133">Transmembrane helix</keyword>
<comment type="cofactor">
    <cofactor evidence="2 19">
        <name>Mn(2+)</name>
        <dbReference type="ChEBI" id="CHEBI:29035"/>
    </cofactor>
</comment>
<evidence type="ECO:0000313" key="22">
    <source>
        <dbReference type="EMBL" id="SCY12530.1"/>
    </source>
</evidence>
<accession>A0A098GE59</accession>
<evidence type="ECO:0000256" key="16">
    <source>
        <dbReference type="ARBA" id="ARBA00023211"/>
    </source>
</evidence>
<dbReference type="GO" id="GO:0008654">
    <property type="term" value="P:phospholipid biosynthetic process"/>
    <property type="evidence" value="ECO:0007669"/>
    <property type="project" value="UniProtKB-KW"/>
</dbReference>
<proteinExistence type="inferred from homology"/>
<comment type="function">
    <text evidence="19">Condenses choline with CDP-diglyceride to produce phosphatidylcholine and CMP.</text>
</comment>
<feature type="transmembrane region" description="Helical" evidence="20">
    <location>
        <begin position="47"/>
        <end position="67"/>
    </location>
</feature>
<evidence type="ECO:0000256" key="10">
    <source>
        <dbReference type="ARBA" id="ARBA00022679"/>
    </source>
</evidence>